<dbReference type="SMART" id="SM00271">
    <property type="entry name" value="DnaJ"/>
    <property type="match status" value="1"/>
</dbReference>
<accession>A0A643JUE6</accession>
<dbReference type="Gene3D" id="1.10.287.110">
    <property type="entry name" value="DnaJ domain"/>
    <property type="match status" value="1"/>
</dbReference>
<evidence type="ECO:0000256" key="1">
    <source>
        <dbReference type="SAM" id="MobiDB-lite"/>
    </source>
</evidence>
<name>A0A643JUE6_9EURY</name>
<comment type="caution">
    <text evidence="3">The sequence shown here is derived from an EMBL/GenBank/DDBJ whole genome shotgun (WGS) entry which is preliminary data.</text>
</comment>
<dbReference type="SUPFAM" id="SSF46565">
    <property type="entry name" value="Chaperone J-domain"/>
    <property type="match status" value="1"/>
</dbReference>
<evidence type="ECO:0000313" key="3">
    <source>
        <dbReference type="EMBL" id="KAB1184789.1"/>
    </source>
</evidence>
<sequence>MHGRETEITMTNEIEKFQTDPSAENYYDRLGVPQDADTQTIRKAGKLACKRTHPDSGGRFSGCKEFTRITAARDALEDDDERGHYEVFRARYGAAKGTTMYEQWVQRGQPQTPETWTVSESEPTDGCQDTTTASAPRSVGTAQGVTVPDTEPVTAPYGYVTRPCPECGSECEASQIGRTPIDWVPSGEFDAYEEYLCLVCRLVFIAHVKSDSTVEMTLHSGPYEEPRPGGVVRRVTSLGREFLARLLNLNVRPVHGLTTACLICVNDSRAARPRRLQAIRMRVRDRFRNHIRCFVLVSSISTHQSRVQTLPSVR</sequence>
<reference evidence="3" key="1">
    <citation type="submission" date="2019-09" db="EMBL/GenBank/DDBJ databases">
        <title>Genomic analysis of Haloferax sp. CBA1149.</title>
        <authorList>
            <person name="Roh S.W."/>
        </authorList>
    </citation>
    <scope>NUCLEOTIDE SEQUENCE</scope>
    <source>
        <strain evidence="3">CBA1149</strain>
    </source>
</reference>
<dbReference type="CDD" id="cd06257">
    <property type="entry name" value="DnaJ"/>
    <property type="match status" value="1"/>
</dbReference>
<organism evidence="3">
    <name type="scientific">Haloferax sp. CBA1149</name>
    <dbReference type="NCBI Taxonomy" id="2650753"/>
    <lineage>
        <taxon>Archaea</taxon>
        <taxon>Methanobacteriati</taxon>
        <taxon>Methanobacteriota</taxon>
        <taxon>Stenosarchaea group</taxon>
        <taxon>Halobacteria</taxon>
        <taxon>Halobacteriales</taxon>
        <taxon>Haloferacaceae</taxon>
        <taxon>Haloferax</taxon>
    </lineage>
</organism>
<dbReference type="AlphaFoldDB" id="A0A643JUE6"/>
<evidence type="ECO:0000259" key="2">
    <source>
        <dbReference type="PROSITE" id="PS50076"/>
    </source>
</evidence>
<dbReference type="Pfam" id="PF00226">
    <property type="entry name" value="DnaJ"/>
    <property type="match status" value="1"/>
</dbReference>
<protein>
    <submittedName>
        <fullName evidence="3">DnaJ domain-containing protein</fullName>
    </submittedName>
</protein>
<gene>
    <name evidence="3" type="ORF">Hfx1149_17140</name>
</gene>
<dbReference type="InterPro" id="IPR001623">
    <property type="entry name" value="DnaJ_domain"/>
</dbReference>
<dbReference type="InterPro" id="IPR036869">
    <property type="entry name" value="J_dom_sf"/>
</dbReference>
<feature type="compositionally biased region" description="Polar residues" evidence="1">
    <location>
        <begin position="109"/>
        <end position="144"/>
    </location>
</feature>
<feature type="region of interest" description="Disordered" evidence="1">
    <location>
        <begin position="109"/>
        <end position="150"/>
    </location>
</feature>
<proteinExistence type="predicted"/>
<dbReference type="PROSITE" id="PS50076">
    <property type="entry name" value="DNAJ_2"/>
    <property type="match status" value="1"/>
</dbReference>
<dbReference type="EMBL" id="VZUS01000006">
    <property type="protein sequence ID" value="KAB1184789.1"/>
    <property type="molecule type" value="Genomic_DNA"/>
</dbReference>
<feature type="domain" description="J" evidence="2">
    <location>
        <begin position="25"/>
        <end position="89"/>
    </location>
</feature>